<keyword evidence="8 9" id="KW-0807">Transducer</keyword>
<evidence type="ECO:0000256" key="6">
    <source>
        <dbReference type="ARBA" id="ARBA00022989"/>
    </source>
</evidence>
<evidence type="ECO:0000259" key="11">
    <source>
        <dbReference type="PROSITE" id="PS50111"/>
    </source>
</evidence>
<dbReference type="Gene3D" id="1.10.287.950">
    <property type="entry name" value="Methyl-accepting chemotaxis protein"/>
    <property type="match status" value="1"/>
</dbReference>
<keyword evidence="7" id="KW-0472">Membrane</keyword>
<dbReference type="RefSeq" id="WP_310797940.1">
    <property type="nucleotide sequence ID" value="NZ_CP123872.1"/>
</dbReference>
<name>A0AA52H9W3_9PROT</name>
<evidence type="ECO:0000256" key="1">
    <source>
        <dbReference type="ARBA" id="ARBA00004651"/>
    </source>
</evidence>
<evidence type="ECO:0000256" key="8">
    <source>
        <dbReference type="ARBA" id="ARBA00023224"/>
    </source>
</evidence>
<dbReference type="EMBL" id="CP123872">
    <property type="protein sequence ID" value="WND02105.1"/>
    <property type="molecule type" value="Genomic_DNA"/>
</dbReference>
<keyword evidence="3" id="KW-0488">Methylation</keyword>
<dbReference type="AlphaFoldDB" id="A0AA52H9W3"/>
<accession>A0AA52H9W3</accession>
<dbReference type="PANTHER" id="PTHR32089">
    <property type="entry name" value="METHYL-ACCEPTING CHEMOTAXIS PROTEIN MCPB"/>
    <property type="match status" value="1"/>
</dbReference>
<evidence type="ECO:0000256" key="2">
    <source>
        <dbReference type="ARBA" id="ARBA00022475"/>
    </source>
</evidence>
<evidence type="ECO:0000313" key="13">
    <source>
        <dbReference type="Proteomes" id="UP001268683"/>
    </source>
</evidence>
<dbReference type="PROSITE" id="PS50111">
    <property type="entry name" value="CHEMOTAXIS_TRANSDUC_2"/>
    <property type="match status" value="1"/>
</dbReference>
<evidence type="ECO:0000313" key="12">
    <source>
        <dbReference type="EMBL" id="WND02105.1"/>
    </source>
</evidence>
<evidence type="ECO:0000256" key="5">
    <source>
        <dbReference type="ARBA" id="ARBA00022692"/>
    </source>
</evidence>
<comment type="subcellular location">
    <subcellularLocation>
        <location evidence="1">Cell membrane</location>
        <topology evidence="1">Multi-pass membrane protein</topology>
    </subcellularLocation>
</comment>
<evidence type="ECO:0000256" key="7">
    <source>
        <dbReference type="ARBA" id="ARBA00023136"/>
    </source>
</evidence>
<dbReference type="GO" id="GO:0005886">
    <property type="term" value="C:plasma membrane"/>
    <property type="evidence" value="ECO:0007669"/>
    <property type="project" value="UniProtKB-SubCell"/>
</dbReference>
<dbReference type="PANTHER" id="PTHR32089:SF39">
    <property type="entry name" value="METHYL-ACCEPTING CHEMOTAXIS PROTEIN HLYB"/>
    <property type="match status" value="1"/>
</dbReference>
<organism evidence="12 13">
    <name type="scientific">Temperatibacter marinus</name>
    <dbReference type="NCBI Taxonomy" id="1456591"/>
    <lineage>
        <taxon>Bacteria</taxon>
        <taxon>Pseudomonadati</taxon>
        <taxon>Pseudomonadota</taxon>
        <taxon>Alphaproteobacteria</taxon>
        <taxon>Kordiimonadales</taxon>
        <taxon>Temperatibacteraceae</taxon>
        <taxon>Temperatibacter</taxon>
    </lineage>
</organism>
<feature type="coiled-coil region" evidence="10">
    <location>
        <begin position="225"/>
        <end position="252"/>
    </location>
</feature>
<evidence type="ECO:0000256" key="3">
    <source>
        <dbReference type="ARBA" id="ARBA00022481"/>
    </source>
</evidence>
<sequence>MSETDKISMPEAIASADMERLLSLWTGLSKAEQNTFRFLIDESENINSLLEKETSGLQAHFYSLINMTNEQSTIIKKLRDELAIIQLSDRKISLSEMVDFFNTVFTESVSATLEISQTAVELAFSLDDTVGNMENVVTQITSIEAINKQTNLLALNAKIESARAGEAGKGFGVVADEVRELSKNINHVAEDLRSKVNTVSDGISNSHHKLQTLANLDMSDTLKAKDSIEEMMQGLTDKNQMLENTLDQSRSVSEKISGDISVMVQKFQFQDRVSQLLAEFDSSLKVIHEYQEMIEQAIQSRTVSDSQIISDINEDFYELLYEKTTLGEVKSRLSEKFAIDSGEAIGHSGQNANRSDLSSLDLDDEDDIELF</sequence>
<protein>
    <submittedName>
        <fullName evidence="12">Methyl-accepting chemotaxis protein</fullName>
    </submittedName>
</protein>
<keyword evidence="5" id="KW-0812">Transmembrane</keyword>
<keyword evidence="10" id="KW-0175">Coiled coil</keyword>
<evidence type="ECO:0000256" key="9">
    <source>
        <dbReference type="PROSITE-ProRule" id="PRU00284"/>
    </source>
</evidence>
<dbReference type="GO" id="GO:0006935">
    <property type="term" value="P:chemotaxis"/>
    <property type="evidence" value="ECO:0007669"/>
    <property type="project" value="UniProtKB-KW"/>
</dbReference>
<feature type="domain" description="Methyl-accepting transducer" evidence="11">
    <location>
        <begin position="107"/>
        <end position="266"/>
    </location>
</feature>
<keyword evidence="4" id="KW-0145">Chemotaxis</keyword>
<evidence type="ECO:0000256" key="4">
    <source>
        <dbReference type="ARBA" id="ARBA00022500"/>
    </source>
</evidence>
<proteinExistence type="predicted"/>
<keyword evidence="13" id="KW-1185">Reference proteome</keyword>
<dbReference type="GO" id="GO:0007165">
    <property type="term" value="P:signal transduction"/>
    <property type="evidence" value="ECO:0007669"/>
    <property type="project" value="UniProtKB-KW"/>
</dbReference>
<evidence type="ECO:0000256" key="10">
    <source>
        <dbReference type="SAM" id="Coils"/>
    </source>
</evidence>
<reference evidence="12" key="1">
    <citation type="submission" date="2023-04" db="EMBL/GenBank/DDBJ databases">
        <title>Complete genome sequence of Temperatibacter marinus.</title>
        <authorList>
            <person name="Rong J.-C."/>
            <person name="Yi M.-L."/>
            <person name="Zhao Q."/>
        </authorList>
    </citation>
    <scope>NUCLEOTIDE SEQUENCE</scope>
    <source>
        <strain evidence="12">NBRC 110045</strain>
    </source>
</reference>
<keyword evidence="2" id="KW-1003">Cell membrane</keyword>
<dbReference type="Pfam" id="PF00015">
    <property type="entry name" value="MCPsignal"/>
    <property type="match status" value="1"/>
</dbReference>
<dbReference type="Proteomes" id="UP001268683">
    <property type="component" value="Chromosome"/>
</dbReference>
<dbReference type="InterPro" id="IPR004089">
    <property type="entry name" value="MCPsignal_dom"/>
</dbReference>
<dbReference type="KEGG" id="tmk:QGN29_11150"/>
<dbReference type="SMART" id="SM00283">
    <property type="entry name" value="MA"/>
    <property type="match status" value="1"/>
</dbReference>
<keyword evidence="6" id="KW-1133">Transmembrane helix</keyword>
<gene>
    <name evidence="12" type="ORF">QGN29_11150</name>
</gene>
<dbReference type="SUPFAM" id="SSF58104">
    <property type="entry name" value="Methyl-accepting chemotaxis protein (MCP) signaling domain"/>
    <property type="match status" value="1"/>
</dbReference>